<comment type="caution">
    <text evidence="12">The sequence shown here is derived from an EMBL/GenBank/DDBJ whole genome shotgun (WGS) entry which is preliminary data.</text>
</comment>
<evidence type="ECO:0000256" key="11">
    <source>
        <dbReference type="SAM" id="Phobius"/>
    </source>
</evidence>
<dbReference type="EMBL" id="BKCP01012737">
    <property type="protein sequence ID" value="GER56759.1"/>
    <property type="molecule type" value="Genomic_DNA"/>
</dbReference>
<dbReference type="AlphaFoldDB" id="A0A5A7RHX6"/>
<evidence type="ECO:0000256" key="4">
    <source>
        <dbReference type="ARBA" id="ARBA00022617"/>
    </source>
</evidence>
<dbReference type="SUPFAM" id="SSF48264">
    <property type="entry name" value="Cytochrome P450"/>
    <property type="match status" value="1"/>
</dbReference>
<evidence type="ECO:0000313" key="12">
    <source>
        <dbReference type="EMBL" id="GER56759.1"/>
    </source>
</evidence>
<keyword evidence="7 9" id="KW-0408">Iron</keyword>
<evidence type="ECO:0000313" key="13">
    <source>
        <dbReference type="Proteomes" id="UP000325081"/>
    </source>
</evidence>
<feature type="transmembrane region" description="Helical" evidence="11">
    <location>
        <begin position="12"/>
        <end position="32"/>
    </location>
</feature>
<keyword evidence="5 9" id="KW-0479">Metal-binding</keyword>
<comment type="similarity">
    <text evidence="3 10">Belongs to the cytochrome P450 family.</text>
</comment>
<keyword evidence="4 9" id="KW-0349">Heme</keyword>
<gene>
    <name evidence="12" type="ORF">STAS_34509</name>
</gene>
<accession>A0A5A7RHX6</accession>
<dbReference type="GO" id="GO:0005506">
    <property type="term" value="F:iron ion binding"/>
    <property type="evidence" value="ECO:0007669"/>
    <property type="project" value="InterPro"/>
</dbReference>
<evidence type="ECO:0000256" key="5">
    <source>
        <dbReference type="ARBA" id="ARBA00022723"/>
    </source>
</evidence>
<dbReference type="Gene3D" id="1.10.630.10">
    <property type="entry name" value="Cytochrome P450"/>
    <property type="match status" value="1"/>
</dbReference>
<feature type="binding site" description="axial binding residue" evidence="9">
    <location>
        <position position="455"/>
    </location>
    <ligand>
        <name>heme</name>
        <dbReference type="ChEBI" id="CHEBI:30413"/>
    </ligand>
    <ligandPart>
        <name>Fe</name>
        <dbReference type="ChEBI" id="CHEBI:18248"/>
    </ligandPart>
</feature>
<dbReference type="InterPro" id="IPR001128">
    <property type="entry name" value="Cyt_P450"/>
</dbReference>
<dbReference type="PROSITE" id="PS00086">
    <property type="entry name" value="CYTOCHROME_P450"/>
    <property type="match status" value="1"/>
</dbReference>
<keyword evidence="11" id="KW-0472">Membrane</keyword>
<dbReference type="PANTHER" id="PTHR47955:SF15">
    <property type="entry name" value="CYTOCHROME P450 71A2-LIKE"/>
    <property type="match status" value="1"/>
</dbReference>
<evidence type="ECO:0000256" key="1">
    <source>
        <dbReference type="ARBA" id="ARBA00001971"/>
    </source>
</evidence>
<dbReference type="PANTHER" id="PTHR47955">
    <property type="entry name" value="CYTOCHROME P450 FAMILY 71 PROTEIN"/>
    <property type="match status" value="1"/>
</dbReference>
<evidence type="ECO:0000256" key="2">
    <source>
        <dbReference type="ARBA" id="ARBA00004167"/>
    </source>
</evidence>
<evidence type="ECO:0000256" key="3">
    <source>
        <dbReference type="ARBA" id="ARBA00010617"/>
    </source>
</evidence>
<dbReference type="PRINTS" id="PR00385">
    <property type="entry name" value="P450"/>
</dbReference>
<protein>
    <submittedName>
        <fullName evidence="12">Cytochrome P450</fullName>
    </submittedName>
</protein>
<dbReference type="OrthoDB" id="1470350at2759"/>
<dbReference type="GO" id="GO:0016705">
    <property type="term" value="F:oxidoreductase activity, acting on paired donors, with incorporation or reduction of molecular oxygen"/>
    <property type="evidence" value="ECO:0007669"/>
    <property type="project" value="InterPro"/>
</dbReference>
<dbReference type="InterPro" id="IPR002401">
    <property type="entry name" value="Cyt_P450_E_grp-I"/>
</dbReference>
<organism evidence="12 13">
    <name type="scientific">Striga asiatica</name>
    <name type="common">Asiatic witchweed</name>
    <name type="synonym">Buchnera asiatica</name>
    <dbReference type="NCBI Taxonomy" id="4170"/>
    <lineage>
        <taxon>Eukaryota</taxon>
        <taxon>Viridiplantae</taxon>
        <taxon>Streptophyta</taxon>
        <taxon>Embryophyta</taxon>
        <taxon>Tracheophyta</taxon>
        <taxon>Spermatophyta</taxon>
        <taxon>Magnoliopsida</taxon>
        <taxon>eudicotyledons</taxon>
        <taxon>Gunneridae</taxon>
        <taxon>Pentapetalae</taxon>
        <taxon>asterids</taxon>
        <taxon>lamiids</taxon>
        <taxon>Lamiales</taxon>
        <taxon>Orobanchaceae</taxon>
        <taxon>Buchnereae</taxon>
        <taxon>Striga</taxon>
    </lineage>
</organism>
<keyword evidence="6 10" id="KW-0560">Oxidoreductase</keyword>
<dbReference type="GO" id="GO:0004497">
    <property type="term" value="F:monooxygenase activity"/>
    <property type="evidence" value="ECO:0007669"/>
    <property type="project" value="UniProtKB-KW"/>
</dbReference>
<evidence type="ECO:0000256" key="7">
    <source>
        <dbReference type="ARBA" id="ARBA00023004"/>
    </source>
</evidence>
<proteinExistence type="inferred from homology"/>
<dbReference type="InterPro" id="IPR036396">
    <property type="entry name" value="Cyt_P450_sf"/>
</dbReference>
<dbReference type="PRINTS" id="PR00463">
    <property type="entry name" value="EP450I"/>
</dbReference>
<evidence type="ECO:0000256" key="6">
    <source>
        <dbReference type="ARBA" id="ARBA00023002"/>
    </source>
</evidence>
<dbReference type="Pfam" id="PF00067">
    <property type="entry name" value="p450"/>
    <property type="match status" value="1"/>
</dbReference>
<comment type="subcellular location">
    <subcellularLocation>
        <location evidence="2">Membrane</location>
        <topology evidence="2">Single-pass membrane protein</topology>
    </subcellularLocation>
</comment>
<dbReference type="InterPro" id="IPR017972">
    <property type="entry name" value="Cyt_P450_CS"/>
</dbReference>
<comment type="cofactor">
    <cofactor evidence="1 9">
        <name>heme</name>
        <dbReference type="ChEBI" id="CHEBI:30413"/>
    </cofactor>
</comment>
<keyword evidence="8 10" id="KW-0503">Monooxygenase</keyword>
<keyword evidence="11" id="KW-1133">Transmembrane helix</keyword>
<evidence type="ECO:0000256" key="8">
    <source>
        <dbReference type="ARBA" id="ARBA00023033"/>
    </source>
</evidence>
<evidence type="ECO:0000256" key="10">
    <source>
        <dbReference type="RuleBase" id="RU000461"/>
    </source>
</evidence>
<dbReference type="Proteomes" id="UP000325081">
    <property type="component" value="Unassembled WGS sequence"/>
</dbReference>
<dbReference type="FunFam" id="1.10.630.10:FF:000011">
    <property type="entry name" value="Cytochrome P450 83B1"/>
    <property type="match status" value="1"/>
</dbReference>
<keyword evidence="11" id="KW-0812">Transmembrane</keyword>
<dbReference type="GO" id="GO:0020037">
    <property type="term" value="F:heme binding"/>
    <property type="evidence" value="ECO:0007669"/>
    <property type="project" value="InterPro"/>
</dbReference>
<dbReference type="GO" id="GO:0016020">
    <property type="term" value="C:membrane"/>
    <property type="evidence" value="ECO:0007669"/>
    <property type="project" value="UniProtKB-SubCell"/>
</dbReference>
<dbReference type="CDD" id="cd11072">
    <property type="entry name" value="CYP71-like"/>
    <property type="match status" value="1"/>
</dbReference>
<name>A0A5A7RHX6_STRAF</name>
<reference evidence="13" key="1">
    <citation type="journal article" date="2019" name="Curr. Biol.">
        <title>Genome Sequence of Striga asiatica Provides Insight into the Evolution of Plant Parasitism.</title>
        <authorList>
            <person name="Yoshida S."/>
            <person name="Kim S."/>
            <person name="Wafula E.K."/>
            <person name="Tanskanen J."/>
            <person name="Kim Y.M."/>
            <person name="Honaas L."/>
            <person name="Yang Z."/>
            <person name="Spallek T."/>
            <person name="Conn C.E."/>
            <person name="Ichihashi Y."/>
            <person name="Cheong K."/>
            <person name="Cui S."/>
            <person name="Der J.P."/>
            <person name="Gundlach H."/>
            <person name="Jiao Y."/>
            <person name="Hori C."/>
            <person name="Ishida J.K."/>
            <person name="Kasahara H."/>
            <person name="Kiba T."/>
            <person name="Kim M.S."/>
            <person name="Koo N."/>
            <person name="Laohavisit A."/>
            <person name="Lee Y.H."/>
            <person name="Lumba S."/>
            <person name="McCourt P."/>
            <person name="Mortimer J.C."/>
            <person name="Mutuku J.M."/>
            <person name="Nomura T."/>
            <person name="Sasaki-Sekimoto Y."/>
            <person name="Seto Y."/>
            <person name="Wang Y."/>
            <person name="Wakatake T."/>
            <person name="Sakakibara H."/>
            <person name="Demura T."/>
            <person name="Yamaguchi S."/>
            <person name="Yoneyama K."/>
            <person name="Manabe R.I."/>
            <person name="Nelson D.C."/>
            <person name="Schulman A.H."/>
            <person name="Timko M.P."/>
            <person name="dePamphilis C.W."/>
            <person name="Choi D."/>
            <person name="Shirasu K."/>
        </authorList>
    </citation>
    <scope>NUCLEOTIDE SEQUENCE [LARGE SCALE GENOMIC DNA]</scope>
    <source>
        <strain evidence="13">cv. UVA1</strain>
    </source>
</reference>
<evidence type="ECO:0000256" key="9">
    <source>
        <dbReference type="PIRSR" id="PIRSR602401-1"/>
    </source>
</evidence>
<keyword evidence="13" id="KW-1185">Reference proteome</keyword>
<sequence>MLTSEQKQIHELLLHPYLLTLTTLILSLYFLLIRKWLHENPSNNNKKNLPPSPPRLPILGNLHQLSLLTHRSLKSLGSKHGPLMLLYFGSKPVIILQSARAASEIMKTHDLAFADKPNSRTTKRIFYNMKDISVAPYGEHWRKLKSVCIVHLLSGKRVQEFNFIREQETARLIEKIGSARFSVVNLSELFMSLTNDVICRAAFGRRYGEEEDGRKFLVLLREVMEILGSVSVGDFIPCLKWVNWVSGFEGKLERVVREVDVFLEMVIQEHMVNQSVDKDEKRENFVDILLDVCKDDKIGVAIDRDSIKAVILDILAGGTDTTAATLEWAMTELLRHPSTLEKLQNEVRQVAKDKRDITDDDLAKMKYLKAVVKETLRLHPPIPLLAHEAREDIRFMGFDVPRTTMVITNVWAIGTDPSTWDEPEKFLPERFLSRSIDFKGLDFELIPFGAGRRGCPGITFAVASVELVLASLVRKFDWILPKGMKCDDLDVIEQPGVTIHRKIPLLAVASKCCAV</sequence>